<evidence type="ECO:0000256" key="2">
    <source>
        <dbReference type="ARBA" id="ARBA00022481"/>
    </source>
</evidence>
<dbReference type="SMART" id="SM00173">
    <property type="entry name" value="RAS"/>
    <property type="match status" value="1"/>
</dbReference>
<dbReference type="GO" id="GO:0005774">
    <property type="term" value="C:vacuolar membrane"/>
    <property type="evidence" value="ECO:0007669"/>
    <property type="project" value="TreeGrafter"/>
</dbReference>
<proteinExistence type="inferred from homology"/>
<dbReference type="EMBL" id="KZ666440">
    <property type="protein sequence ID" value="PPR94787.1"/>
    <property type="molecule type" value="Genomic_DNA"/>
</dbReference>
<dbReference type="PRINTS" id="PR00449">
    <property type="entry name" value="RASTRNSFRMNG"/>
</dbReference>
<dbReference type="SMART" id="SM00174">
    <property type="entry name" value="RHO"/>
    <property type="match status" value="1"/>
</dbReference>
<evidence type="ECO:0000256" key="3">
    <source>
        <dbReference type="ARBA" id="ARBA00022741"/>
    </source>
</evidence>
<dbReference type="GO" id="GO:0003924">
    <property type="term" value="F:GTPase activity"/>
    <property type="evidence" value="ECO:0007669"/>
    <property type="project" value="InterPro"/>
</dbReference>
<keyword evidence="5" id="KW-0342">GTP-binding</keyword>
<evidence type="ECO:0000313" key="9">
    <source>
        <dbReference type="EMBL" id="PPR94787.1"/>
    </source>
</evidence>
<name>A0A2P5WUM0_GOSBA</name>
<dbReference type="Proteomes" id="UP000239757">
    <property type="component" value="Unassembled WGS sequence"/>
</dbReference>
<keyword evidence="4" id="KW-0653">Protein transport</keyword>
<evidence type="ECO:0000256" key="8">
    <source>
        <dbReference type="ARBA" id="ARBA00046278"/>
    </source>
</evidence>
<dbReference type="InterPro" id="IPR027417">
    <property type="entry name" value="P-loop_NTPase"/>
</dbReference>
<dbReference type="GO" id="GO:0015031">
    <property type="term" value="P:protein transport"/>
    <property type="evidence" value="ECO:0007669"/>
    <property type="project" value="UniProtKB-KW"/>
</dbReference>
<evidence type="ECO:0008006" key="11">
    <source>
        <dbReference type="Google" id="ProtNLM"/>
    </source>
</evidence>
<dbReference type="AlphaFoldDB" id="A0A2P5WUM0"/>
<dbReference type="PANTHER" id="PTHR47981">
    <property type="entry name" value="RAB FAMILY"/>
    <property type="match status" value="1"/>
</dbReference>
<evidence type="ECO:0000256" key="6">
    <source>
        <dbReference type="ARBA" id="ARBA00023288"/>
    </source>
</evidence>
<organism evidence="9 10">
    <name type="scientific">Gossypium barbadense</name>
    <name type="common">Sea Island cotton</name>
    <name type="synonym">Hibiscus barbadensis</name>
    <dbReference type="NCBI Taxonomy" id="3634"/>
    <lineage>
        <taxon>Eukaryota</taxon>
        <taxon>Viridiplantae</taxon>
        <taxon>Streptophyta</taxon>
        <taxon>Embryophyta</taxon>
        <taxon>Tracheophyta</taxon>
        <taxon>Spermatophyta</taxon>
        <taxon>Magnoliopsida</taxon>
        <taxon>eudicotyledons</taxon>
        <taxon>Gunneridae</taxon>
        <taxon>Pentapetalae</taxon>
        <taxon>rosids</taxon>
        <taxon>malvids</taxon>
        <taxon>Malvales</taxon>
        <taxon>Malvaceae</taxon>
        <taxon>Malvoideae</taxon>
        <taxon>Gossypium</taxon>
    </lineage>
</organism>
<dbReference type="PANTHER" id="PTHR47981:SF2">
    <property type="entry name" value="RAS-RELATED PROTEIN RABG3B"/>
    <property type="match status" value="1"/>
</dbReference>
<keyword evidence="3" id="KW-0547">Nucleotide-binding</keyword>
<sequence>MSMRRRTLLKVIVLGDSGYVHKKFSQQYKATIGADFVTKELQIDDRLVTLQIWDTAGQERFQSLGVAFYRGADCCVLVYDVNVMKSFDTLDNWHDEFLKQVSLLSVSLELVRTQMEITKGANNQFDVPKGSLAAESDYGKEGNRLHDALSHKLCRMRWIGGADLHGNMHVEDYLGWEDSLENYIEWKPMLEAGKDWEASLENCTMLQGWKRVEEQSEHKVKPNINMGIHGSKIAEQFLRADYATELFNNLLISVGFANPADPRTFPFILLGNKIDIDGGNSRVVSEKKAKDWCASKGNMPYFETSAKEDINVDAAFLCIAKTALANEREQDYFQGIPEAVTETEQRGGCAC</sequence>
<dbReference type="GO" id="GO:0005525">
    <property type="term" value="F:GTP binding"/>
    <property type="evidence" value="ECO:0007669"/>
    <property type="project" value="UniProtKB-KW"/>
</dbReference>
<dbReference type="SUPFAM" id="SSF52540">
    <property type="entry name" value="P-loop containing nucleoside triphosphate hydrolases"/>
    <property type="match status" value="1"/>
</dbReference>
<dbReference type="Gene3D" id="3.40.50.300">
    <property type="entry name" value="P-loop containing nucleotide triphosphate hydrolases"/>
    <property type="match status" value="2"/>
</dbReference>
<keyword evidence="6" id="KW-0449">Lipoprotein</keyword>
<gene>
    <name evidence="9" type="ORF">GOBAR_AA25879</name>
</gene>
<accession>A0A2P5WUM0</accession>
<comment type="similarity">
    <text evidence="1">Belongs to the small GTPase superfamily. Rab family.</text>
</comment>
<evidence type="ECO:0000256" key="7">
    <source>
        <dbReference type="ARBA" id="ARBA00023289"/>
    </source>
</evidence>
<dbReference type="SMART" id="SM00175">
    <property type="entry name" value="RAB"/>
    <property type="match status" value="1"/>
</dbReference>
<evidence type="ECO:0000256" key="5">
    <source>
        <dbReference type="ARBA" id="ARBA00023134"/>
    </source>
</evidence>
<keyword evidence="4" id="KW-0813">Transport</keyword>
<reference evidence="9 10" key="1">
    <citation type="submission" date="2015-01" db="EMBL/GenBank/DDBJ databases">
        <title>Genome of allotetraploid Gossypium barbadense reveals genomic plasticity and fiber elongation in cotton evolution.</title>
        <authorList>
            <person name="Chen X."/>
            <person name="Liu X."/>
            <person name="Zhao B."/>
            <person name="Zheng H."/>
            <person name="Hu Y."/>
            <person name="Lu G."/>
            <person name="Yang C."/>
            <person name="Chen J."/>
            <person name="Shan C."/>
            <person name="Zhang L."/>
            <person name="Zhou Y."/>
            <person name="Wang L."/>
            <person name="Guo W."/>
            <person name="Bai Y."/>
            <person name="Ruan J."/>
            <person name="Shangguan X."/>
            <person name="Mao Y."/>
            <person name="Jiang J."/>
            <person name="Zhu Y."/>
            <person name="Lei J."/>
            <person name="Kang H."/>
            <person name="Chen S."/>
            <person name="He X."/>
            <person name="Wang R."/>
            <person name="Wang Y."/>
            <person name="Chen J."/>
            <person name="Wang L."/>
            <person name="Yu S."/>
            <person name="Wang B."/>
            <person name="Wei J."/>
            <person name="Song S."/>
            <person name="Lu X."/>
            <person name="Gao Z."/>
            <person name="Gu W."/>
            <person name="Deng X."/>
            <person name="Ma D."/>
            <person name="Wang S."/>
            <person name="Liang W."/>
            <person name="Fang L."/>
            <person name="Cai C."/>
            <person name="Zhu X."/>
            <person name="Zhou B."/>
            <person name="Zhang Y."/>
            <person name="Chen Z."/>
            <person name="Xu S."/>
            <person name="Zhu R."/>
            <person name="Wang S."/>
            <person name="Zhang T."/>
            <person name="Zhao G."/>
        </authorList>
    </citation>
    <scope>NUCLEOTIDE SEQUENCE [LARGE SCALE GENOMIC DNA]</scope>
    <source>
        <strain evidence="10">cv. Xinhai21</strain>
        <tissue evidence="9">Leaf</tissue>
    </source>
</reference>
<dbReference type="Pfam" id="PF00071">
    <property type="entry name" value="Ras"/>
    <property type="match status" value="2"/>
</dbReference>
<protein>
    <recommendedName>
        <fullName evidence="11">Ras-related protein Rab7</fullName>
    </recommendedName>
</protein>
<keyword evidence="7" id="KW-0636">Prenylation</keyword>
<comment type="subcellular location">
    <subcellularLocation>
        <location evidence="8">Endomembrane system</location>
        <topology evidence="8">Lipid-anchor</topology>
        <orientation evidence="8">Cytoplasmic side</orientation>
    </subcellularLocation>
</comment>
<dbReference type="OrthoDB" id="1436450at2759"/>
<evidence type="ECO:0000313" key="10">
    <source>
        <dbReference type="Proteomes" id="UP000239757"/>
    </source>
</evidence>
<dbReference type="PROSITE" id="PS51419">
    <property type="entry name" value="RAB"/>
    <property type="match status" value="1"/>
</dbReference>
<dbReference type="InterPro" id="IPR001806">
    <property type="entry name" value="Small_GTPase"/>
</dbReference>
<keyword evidence="2" id="KW-0488">Methylation</keyword>
<evidence type="ECO:0000256" key="4">
    <source>
        <dbReference type="ARBA" id="ARBA00022927"/>
    </source>
</evidence>
<evidence type="ECO:0000256" key="1">
    <source>
        <dbReference type="ARBA" id="ARBA00006270"/>
    </source>
</evidence>
<dbReference type="GO" id="GO:0012505">
    <property type="term" value="C:endomembrane system"/>
    <property type="evidence" value="ECO:0007669"/>
    <property type="project" value="UniProtKB-SubCell"/>
</dbReference>